<keyword evidence="16" id="KW-1185">Reference proteome</keyword>
<reference evidence="15 17" key="3">
    <citation type="submission" date="2019-07" db="EMBL/GenBank/DDBJ databases">
        <title>Active sludge and wastewater microbial communities from Klosterneuburg, Austria.</title>
        <authorList>
            <person name="Wagner M."/>
        </authorList>
    </citation>
    <scope>NUCLEOTIDE SEQUENCE [LARGE SCALE GENOMIC DNA]</scope>
    <source>
        <strain evidence="15 17">Nm2</strain>
    </source>
</reference>
<comment type="cofactor">
    <cofactor evidence="10">
        <name>Mg(2+)</name>
        <dbReference type="ChEBI" id="CHEBI:18420"/>
    </cofactor>
    <text evidence="10">Binds 1 Mg(2+) ion per subunit.</text>
</comment>
<evidence type="ECO:0000256" key="12">
    <source>
        <dbReference type="RuleBase" id="RU004253"/>
    </source>
</evidence>
<dbReference type="AlphaFoldDB" id="A0A0F7KFZ3"/>
<dbReference type="EMBL" id="VNHT01000015">
    <property type="protein sequence ID" value="TYP90086.1"/>
    <property type="molecule type" value="Genomic_DNA"/>
</dbReference>
<dbReference type="InterPro" id="IPR022998">
    <property type="entry name" value="ThiamineP_synth_TenI"/>
</dbReference>
<dbReference type="EC" id="2.5.1.3" evidence="10"/>
<dbReference type="InterPro" id="IPR034291">
    <property type="entry name" value="TMP_synthase"/>
</dbReference>
<comment type="pathway">
    <text evidence="2 10 12">Cofactor biosynthesis; thiamine diphosphate biosynthesis; thiamine phosphate from 4-amino-2-methyl-5-diphosphomethylpyrimidine and 4-methyl-5-(2-phosphoethyl)-thiazole: step 1/1.</text>
</comment>
<dbReference type="KEGG" id="nco:AAW31_11955"/>
<dbReference type="GO" id="GO:0004789">
    <property type="term" value="F:thiamine-phosphate diphosphorylase activity"/>
    <property type="evidence" value="ECO:0007669"/>
    <property type="project" value="UniProtKB-UniRule"/>
</dbReference>
<dbReference type="EMBL" id="CP011451">
    <property type="protein sequence ID" value="AKH38346.1"/>
    <property type="molecule type" value="Genomic_DNA"/>
</dbReference>
<comment type="similarity">
    <text evidence="10 11">Belongs to the thiamine-phosphate synthase family.</text>
</comment>
<comment type="catalytic activity">
    <reaction evidence="7 10 11">
        <text>4-methyl-5-(2-phosphooxyethyl)-thiazole + 4-amino-2-methyl-5-(diphosphooxymethyl)pyrimidine + H(+) = thiamine phosphate + diphosphate</text>
        <dbReference type="Rhea" id="RHEA:22328"/>
        <dbReference type="ChEBI" id="CHEBI:15378"/>
        <dbReference type="ChEBI" id="CHEBI:33019"/>
        <dbReference type="ChEBI" id="CHEBI:37575"/>
        <dbReference type="ChEBI" id="CHEBI:57841"/>
        <dbReference type="ChEBI" id="CHEBI:58296"/>
        <dbReference type="EC" id="2.5.1.3"/>
    </reaction>
</comment>
<evidence type="ECO:0000256" key="6">
    <source>
        <dbReference type="ARBA" id="ARBA00022977"/>
    </source>
</evidence>
<feature type="binding site" evidence="10">
    <location>
        <begin position="38"/>
        <end position="42"/>
    </location>
    <ligand>
        <name>4-amino-2-methyl-5-(diphosphooxymethyl)pyrimidine</name>
        <dbReference type="ChEBI" id="CHEBI:57841"/>
    </ligand>
</feature>
<dbReference type="Gene3D" id="3.20.20.70">
    <property type="entry name" value="Aldolase class I"/>
    <property type="match status" value="1"/>
</dbReference>
<organism evidence="14 16">
    <name type="scientific">Nitrosomonas communis</name>
    <dbReference type="NCBI Taxonomy" id="44574"/>
    <lineage>
        <taxon>Bacteria</taxon>
        <taxon>Pseudomonadati</taxon>
        <taxon>Pseudomonadota</taxon>
        <taxon>Betaproteobacteria</taxon>
        <taxon>Nitrosomonadales</taxon>
        <taxon>Nitrosomonadaceae</taxon>
        <taxon>Nitrosomonas</taxon>
    </lineage>
</organism>
<feature type="binding site" evidence="10">
    <location>
        <position position="139"/>
    </location>
    <ligand>
        <name>4-amino-2-methyl-5-(diphosphooxymethyl)pyrimidine</name>
        <dbReference type="ChEBI" id="CHEBI:57841"/>
    </ligand>
</feature>
<dbReference type="InterPro" id="IPR013785">
    <property type="entry name" value="Aldolase_TIM"/>
</dbReference>
<comment type="caution">
    <text evidence="10">Lacks conserved residue(s) required for the propagation of feature annotation.</text>
</comment>
<evidence type="ECO:0000256" key="7">
    <source>
        <dbReference type="ARBA" id="ARBA00047334"/>
    </source>
</evidence>
<protein>
    <recommendedName>
        <fullName evidence="10">Thiamine-phosphate synthase</fullName>
        <shortName evidence="10">TP synthase</shortName>
        <shortName evidence="10">TPS</shortName>
        <ecNumber evidence="10">2.5.1.3</ecNumber>
    </recommendedName>
    <alternativeName>
        <fullName evidence="10">Thiamine-phosphate pyrophosphorylase</fullName>
        <shortName evidence="10">TMP pyrophosphorylase</shortName>
        <shortName evidence="10">TMP-PPase</shortName>
    </alternativeName>
</protein>
<dbReference type="UniPathway" id="UPA00060">
    <property type="reaction ID" value="UER00141"/>
</dbReference>
<dbReference type="HAMAP" id="MF_00097">
    <property type="entry name" value="TMP_synthase"/>
    <property type="match status" value="1"/>
</dbReference>
<comment type="catalytic activity">
    <reaction evidence="8 10 11">
        <text>2-(2-carboxy-4-methylthiazol-5-yl)ethyl phosphate + 4-amino-2-methyl-5-(diphosphooxymethyl)pyrimidine + 2 H(+) = thiamine phosphate + CO2 + diphosphate</text>
        <dbReference type="Rhea" id="RHEA:47848"/>
        <dbReference type="ChEBI" id="CHEBI:15378"/>
        <dbReference type="ChEBI" id="CHEBI:16526"/>
        <dbReference type="ChEBI" id="CHEBI:33019"/>
        <dbReference type="ChEBI" id="CHEBI:37575"/>
        <dbReference type="ChEBI" id="CHEBI:57841"/>
        <dbReference type="ChEBI" id="CHEBI:62890"/>
        <dbReference type="EC" id="2.5.1.3"/>
    </reaction>
</comment>
<keyword evidence="6 10" id="KW-0784">Thiamine biosynthesis</keyword>
<accession>A0A0F7KFZ3</accession>
<evidence type="ECO:0000256" key="8">
    <source>
        <dbReference type="ARBA" id="ARBA00047851"/>
    </source>
</evidence>
<keyword evidence="5 10" id="KW-0460">Magnesium</keyword>
<dbReference type="PANTHER" id="PTHR20857">
    <property type="entry name" value="THIAMINE-PHOSPHATE PYROPHOSPHORYLASE"/>
    <property type="match status" value="1"/>
</dbReference>
<dbReference type="FunFam" id="3.20.20.70:FF:000096">
    <property type="entry name" value="Thiamine-phosphate synthase"/>
    <property type="match status" value="1"/>
</dbReference>
<evidence type="ECO:0000256" key="5">
    <source>
        <dbReference type="ARBA" id="ARBA00022842"/>
    </source>
</evidence>
<feature type="domain" description="Thiamine phosphate synthase/TenI" evidence="13">
    <location>
        <begin position="9"/>
        <end position="188"/>
    </location>
</feature>
<dbReference type="CDD" id="cd00564">
    <property type="entry name" value="TMP_TenI"/>
    <property type="match status" value="1"/>
</dbReference>
<dbReference type="GO" id="GO:0005737">
    <property type="term" value="C:cytoplasm"/>
    <property type="evidence" value="ECO:0007669"/>
    <property type="project" value="TreeGrafter"/>
</dbReference>
<evidence type="ECO:0000256" key="1">
    <source>
        <dbReference type="ARBA" id="ARBA00003814"/>
    </source>
</evidence>
<dbReference type="GO" id="GO:0009229">
    <property type="term" value="P:thiamine diphosphate biosynthetic process"/>
    <property type="evidence" value="ECO:0007669"/>
    <property type="project" value="UniProtKB-UniRule"/>
</dbReference>
<dbReference type="SUPFAM" id="SSF51391">
    <property type="entry name" value="Thiamin phosphate synthase"/>
    <property type="match status" value="1"/>
</dbReference>
<proteinExistence type="inferred from homology"/>
<dbReference type="NCBIfam" id="TIGR00693">
    <property type="entry name" value="thiE"/>
    <property type="match status" value="1"/>
</dbReference>
<evidence type="ECO:0000256" key="9">
    <source>
        <dbReference type="ARBA" id="ARBA00047883"/>
    </source>
</evidence>
<dbReference type="Proteomes" id="UP000034156">
    <property type="component" value="Chromosome"/>
</dbReference>
<dbReference type="PANTHER" id="PTHR20857:SF15">
    <property type="entry name" value="THIAMINE-PHOSPHATE SYNTHASE"/>
    <property type="match status" value="1"/>
</dbReference>
<evidence type="ECO:0000256" key="3">
    <source>
        <dbReference type="ARBA" id="ARBA00022679"/>
    </source>
</evidence>
<evidence type="ECO:0000259" key="13">
    <source>
        <dbReference type="Pfam" id="PF02581"/>
    </source>
</evidence>
<evidence type="ECO:0000256" key="11">
    <source>
        <dbReference type="RuleBase" id="RU003826"/>
    </source>
</evidence>
<dbReference type="InterPro" id="IPR036206">
    <property type="entry name" value="ThiamineP_synth_sf"/>
</dbReference>
<gene>
    <name evidence="10" type="primary">thiE</name>
    <name evidence="14" type="ORF">AAW31_11955</name>
    <name evidence="15" type="ORF">BCL69_101523</name>
</gene>
<sequence>MISHEMNGLYAITPGITDTTQLCEMTRQAIAGGVQYVQYRNKIADYRLRLAQANALSKLCKQYGTRLIINDHYDLAIEVDADGIHIGKEDIAITDARDYLGKNKIIGVSCYNQLELALGAERMGADYVAFGAFFCSKTKTNTVRASTDLLSEAKKKLNIPIVAIGGITLANASSLIAHGSNSIAVCHELFGTQDIQFVAKKFSQLFFRTEQTFSSSS</sequence>
<feature type="binding site" evidence="10">
    <location>
        <position position="166"/>
    </location>
    <ligand>
        <name>2-[(2R,5Z)-2-carboxy-4-methylthiazol-5(2H)-ylidene]ethyl phosphate</name>
        <dbReference type="ChEBI" id="CHEBI:62899"/>
    </ligand>
</feature>
<keyword evidence="3 10" id="KW-0808">Transferase</keyword>
<evidence type="ECO:0000256" key="2">
    <source>
        <dbReference type="ARBA" id="ARBA00005165"/>
    </source>
</evidence>
<name>A0A0F7KFZ3_9PROT</name>
<dbReference type="Proteomes" id="UP000324176">
    <property type="component" value="Unassembled WGS sequence"/>
</dbReference>
<dbReference type="GO" id="GO:0000287">
    <property type="term" value="F:magnesium ion binding"/>
    <property type="evidence" value="ECO:0007669"/>
    <property type="project" value="UniProtKB-UniRule"/>
</dbReference>
<dbReference type="PATRIC" id="fig|44574.3.peg.2909"/>
<reference evidence="16" key="1">
    <citation type="submission" date="2015-05" db="EMBL/GenBank/DDBJ databases">
        <title>Draft genome of Nitrosomonas communis strain Nm2.</title>
        <authorList>
            <person name="Kozlowski J.A."/>
            <person name="Kits K.D."/>
            <person name="Stein L.Y."/>
        </authorList>
    </citation>
    <scope>NUCLEOTIDE SEQUENCE [LARGE SCALE GENOMIC DNA]</scope>
    <source>
        <strain evidence="16">Nm2</strain>
    </source>
</reference>
<dbReference type="Pfam" id="PF02581">
    <property type="entry name" value="TMP-TENI"/>
    <property type="match status" value="1"/>
</dbReference>
<dbReference type="RefSeq" id="WP_046850394.1">
    <property type="nucleotide sequence ID" value="NZ_CP011451.1"/>
</dbReference>
<evidence type="ECO:0000313" key="14">
    <source>
        <dbReference type="EMBL" id="AKH38346.1"/>
    </source>
</evidence>
<feature type="binding site" evidence="10">
    <location>
        <position position="71"/>
    </location>
    <ligand>
        <name>Mg(2+)</name>
        <dbReference type="ChEBI" id="CHEBI:18420"/>
    </ligand>
</feature>
<comment type="catalytic activity">
    <reaction evidence="9 10 11">
        <text>2-[(2R,5Z)-2-carboxy-4-methylthiazol-5(2H)-ylidene]ethyl phosphate + 4-amino-2-methyl-5-(diphosphooxymethyl)pyrimidine + 2 H(+) = thiamine phosphate + CO2 + diphosphate</text>
        <dbReference type="Rhea" id="RHEA:47844"/>
        <dbReference type="ChEBI" id="CHEBI:15378"/>
        <dbReference type="ChEBI" id="CHEBI:16526"/>
        <dbReference type="ChEBI" id="CHEBI:33019"/>
        <dbReference type="ChEBI" id="CHEBI:37575"/>
        <dbReference type="ChEBI" id="CHEBI:57841"/>
        <dbReference type="ChEBI" id="CHEBI:62899"/>
        <dbReference type="EC" id="2.5.1.3"/>
    </reaction>
</comment>
<evidence type="ECO:0000256" key="10">
    <source>
        <dbReference type="HAMAP-Rule" id="MF_00097"/>
    </source>
</evidence>
<evidence type="ECO:0000256" key="4">
    <source>
        <dbReference type="ARBA" id="ARBA00022723"/>
    </source>
</evidence>
<evidence type="ECO:0000313" key="16">
    <source>
        <dbReference type="Proteomes" id="UP000034156"/>
    </source>
</evidence>
<keyword evidence="4 10" id="KW-0479">Metal-binding</keyword>
<feature type="binding site" evidence="10">
    <location>
        <position position="90"/>
    </location>
    <ligand>
        <name>Mg(2+)</name>
        <dbReference type="ChEBI" id="CHEBI:18420"/>
    </ligand>
</feature>
<feature type="binding site" evidence="10">
    <location>
        <position position="70"/>
    </location>
    <ligand>
        <name>4-amino-2-methyl-5-(diphosphooxymethyl)pyrimidine</name>
        <dbReference type="ChEBI" id="CHEBI:57841"/>
    </ligand>
</feature>
<reference evidence="14 16" key="2">
    <citation type="journal article" date="2016" name="Genome Announc.">
        <title>Genome Sequence of Nitrosomonas communis Strain Nm2, a Mesophilic Ammonia-Oxidizing Bacterium Isolated from Mediterranean Soil.</title>
        <authorList>
            <person name="Kozlowski J.A."/>
            <person name="Kits K.D."/>
            <person name="Stein L.Y."/>
        </authorList>
    </citation>
    <scope>NUCLEOTIDE SEQUENCE [LARGE SCALE GENOMIC DNA]</scope>
    <source>
        <strain evidence="14 16">Nm2</strain>
    </source>
</reference>
<dbReference type="GO" id="GO:0009228">
    <property type="term" value="P:thiamine biosynthetic process"/>
    <property type="evidence" value="ECO:0007669"/>
    <property type="project" value="UniProtKB-KW"/>
</dbReference>
<feature type="binding site" evidence="10">
    <location>
        <begin position="136"/>
        <end position="138"/>
    </location>
    <ligand>
        <name>2-[(2R,5Z)-2-carboxy-4-methylthiazol-5(2H)-ylidene]ethyl phosphate</name>
        <dbReference type="ChEBI" id="CHEBI:62899"/>
    </ligand>
</feature>
<comment type="function">
    <text evidence="1 10">Condenses 4-methyl-5-(beta-hydroxyethyl)thiazole monophosphate (THZ-P) and 2-methyl-4-amino-5-hydroxymethyl pyrimidine pyrophosphate (HMP-PP) to form thiamine monophosphate (TMP).</text>
</comment>
<feature type="binding site" evidence="10">
    <location>
        <position position="109"/>
    </location>
    <ligand>
        <name>4-amino-2-methyl-5-(diphosphooxymethyl)pyrimidine</name>
        <dbReference type="ChEBI" id="CHEBI:57841"/>
    </ligand>
</feature>
<evidence type="ECO:0000313" key="17">
    <source>
        <dbReference type="Proteomes" id="UP000324176"/>
    </source>
</evidence>
<evidence type="ECO:0000313" key="15">
    <source>
        <dbReference type="EMBL" id="TYP90086.1"/>
    </source>
</evidence>
<dbReference type="OrthoDB" id="9810880at2"/>